<evidence type="ECO:0000256" key="5">
    <source>
        <dbReference type="ARBA" id="ARBA00022553"/>
    </source>
</evidence>
<dbReference type="PROSITE" id="PS50109">
    <property type="entry name" value="HIS_KIN"/>
    <property type="match status" value="1"/>
</dbReference>
<gene>
    <name evidence="18" type="ORF">PA905_47700</name>
</gene>
<organism evidence="18 19">
    <name type="scientific">Planktothrix agardhii CCAP 1459/11A</name>
    <dbReference type="NCBI Taxonomy" id="282420"/>
    <lineage>
        <taxon>Bacteria</taxon>
        <taxon>Bacillati</taxon>
        <taxon>Cyanobacteriota</taxon>
        <taxon>Cyanophyceae</taxon>
        <taxon>Oscillatoriophycideae</taxon>
        <taxon>Oscillatoriales</taxon>
        <taxon>Microcoleaceae</taxon>
        <taxon>Planktothrix</taxon>
    </lineage>
</organism>
<keyword evidence="11 13" id="KW-0472">Membrane</keyword>
<dbReference type="Gene3D" id="3.30.565.10">
    <property type="entry name" value="Histidine kinase-like ATPase, C-terminal domain"/>
    <property type="match status" value="1"/>
</dbReference>
<comment type="subcellular location">
    <subcellularLocation>
        <location evidence="2">Cell membrane</location>
        <topology evidence="2">Multi-pass membrane protein</topology>
    </subcellularLocation>
</comment>
<dbReference type="Pfam" id="PF02743">
    <property type="entry name" value="dCache_1"/>
    <property type="match status" value="1"/>
</dbReference>
<evidence type="ECO:0000256" key="9">
    <source>
        <dbReference type="ARBA" id="ARBA00022989"/>
    </source>
</evidence>
<evidence type="ECO:0000256" key="7">
    <source>
        <dbReference type="ARBA" id="ARBA00022692"/>
    </source>
</evidence>
<protein>
    <recommendedName>
        <fullName evidence="3">histidine kinase</fullName>
        <ecNumber evidence="3">2.7.13.3</ecNumber>
    </recommendedName>
</protein>
<dbReference type="InterPro" id="IPR000700">
    <property type="entry name" value="PAS-assoc_C"/>
</dbReference>
<feature type="domain" description="PAS" evidence="15">
    <location>
        <begin position="514"/>
        <end position="584"/>
    </location>
</feature>
<dbReference type="InterPro" id="IPR001610">
    <property type="entry name" value="PAC"/>
</dbReference>
<keyword evidence="8 18" id="KW-0418">Kinase</keyword>
<name>A0A479ZTJ8_PLAAG</name>
<dbReference type="CDD" id="cd00130">
    <property type="entry name" value="PAS"/>
    <property type="match status" value="2"/>
</dbReference>
<evidence type="ECO:0000256" key="6">
    <source>
        <dbReference type="ARBA" id="ARBA00022679"/>
    </source>
</evidence>
<dbReference type="PROSITE" id="PS50885">
    <property type="entry name" value="HAMP"/>
    <property type="match status" value="1"/>
</dbReference>
<dbReference type="SMART" id="SM00086">
    <property type="entry name" value="PAC"/>
    <property type="match status" value="2"/>
</dbReference>
<evidence type="ECO:0000256" key="2">
    <source>
        <dbReference type="ARBA" id="ARBA00004651"/>
    </source>
</evidence>
<dbReference type="EC" id="2.7.13.3" evidence="3"/>
<dbReference type="InterPro" id="IPR005467">
    <property type="entry name" value="His_kinase_dom"/>
</dbReference>
<keyword evidence="4" id="KW-1003">Cell membrane</keyword>
<dbReference type="CDD" id="cd06225">
    <property type="entry name" value="HAMP"/>
    <property type="match status" value="1"/>
</dbReference>
<dbReference type="PRINTS" id="PR00344">
    <property type="entry name" value="BCTRLSENSOR"/>
</dbReference>
<feature type="domain" description="HAMP" evidence="17">
    <location>
        <begin position="330"/>
        <end position="382"/>
    </location>
</feature>
<dbReference type="SUPFAM" id="SSF158472">
    <property type="entry name" value="HAMP domain-like"/>
    <property type="match status" value="1"/>
</dbReference>
<dbReference type="PANTHER" id="PTHR43065:SF50">
    <property type="entry name" value="HISTIDINE KINASE"/>
    <property type="match status" value="1"/>
</dbReference>
<evidence type="ECO:0000256" key="12">
    <source>
        <dbReference type="SAM" id="Coils"/>
    </source>
</evidence>
<dbReference type="FunFam" id="3.30.450.20:FF:000099">
    <property type="entry name" value="Sensory box sensor histidine kinase"/>
    <property type="match status" value="1"/>
</dbReference>
<keyword evidence="5" id="KW-0597">Phosphoprotein</keyword>
<evidence type="ECO:0000256" key="1">
    <source>
        <dbReference type="ARBA" id="ARBA00000085"/>
    </source>
</evidence>
<keyword evidence="7 13" id="KW-0812">Transmembrane</keyword>
<feature type="transmembrane region" description="Helical" evidence="13">
    <location>
        <begin position="303"/>
        <end position="327"/>
    </location>
</feature>
<feature type="coiled-coil region" evidence="12">
    <location>
        <begin position="630"/>
        <end position="657"/>
    </location>
</feature>
<dbReference type="InterPro" id="IPR003594">
    <property type="entry name" value="HATPase_dom"/>
</dbReference>
<evidence type="ECO:0000256" key="11">
    <source>
        <dbReference type="ARBA" id="ARBA00023136"/>
    </source>
</evidence>
<dbReference type="SMART" id="SM00387">
    <property type="entry name" value="HATPase_c"/>
    <property type="match status" value="1"/>
</dbReference>
<dbReference type="RefSeq" id="WP_084613195.1">
    <property type="nucleotide sequence ID" value="NZ_BJCD01000025.1"/>
</dbReference>
<accession>A0A479ZTJ8</accession>
<dbReference type="Gene3D" id="3.30.450.20">
    <property type="entry name" value="PAS domain"/>
    <property type="match status" value="3"/>
</dbReference>
<dbReference type="AlphaFoldDB" id="A0A479ZTJ8"/>
<evidence type="ECO:0000256" key="3">
    <source>
        <dbReference type="ARBA" id="ARBA00012438"/>
    </source>
</evidence>
<dbReference type="Gene3D" id="1.10.287.130">
    <property type="match status" value="1"/>
</dbReference>
<feature type="domain" description="PAS" evidence="15">
    <location>
        <begin position="387"/>
        <end position="458"/>
    </location>
</feature>
<sequence length="941" mass="106364">MSQAEKHHFLSMLGGSFSFTTPRFFSLAKQLRSSLLIVGLISVLSSGGLLIYLSYQSQMKQLQSLQRERSQVIAYQINNYLDDLQRKLNFLARVKGLTDLPPDIQKNLLEGLVRHNDAYHLVAILNSEGNVITSILTDDQILKKNYADYPLFIRPFKQQEDYVGTIEFDPSDQKYKMVMSVAIRDKFDRIDGVLFAEIDLSFLGFILSQTQVGKTGYVYLVDEQNQVFTTSKNRSNIFDIQNLQNPNIINLINNHNNLDKNKLKINRYLGLKNIEVLGATSLIPGMNWFLVVELPIKEAYAPIYKMIFVMGVVVILITGFAIGIGIFHGRQIILPLKQLTDAVIKISQGDLKTKVDVQCSNELGILATAFNQMTTQIDELFAAIEKERSFISAILDIAGALVILMDGKGRIVRFNRAFEQTTQYSFDEIRNRYVWDIFLSPEEASKVKSNFAFLLIDQFPIYYESRWNTKNGEQRIISWSDTVLLNEAKEIDYIVSVGVDVTEQRNTEKVLWKTEKLYTTLAEVSPVGIFHTDTEGNCLYVNQRWCEIAGLTPEEARGKGWSRAIYSEDRIQVFQNWENCAKNQVQFNSEYRLQRPDGKITWVYGQAAAEINSDGEIIGYVGTITDITDGKQAEKALRKAKEEAEIALVNFRKAQTQLIQAEKMSSLGQLVAGVAHEINNPVNFIYGNLVHAQEYTESLLSLINIYQTHYPDPPAEIIDFADEIELDFLIEDFPNIINSMKMGSNRIREIVLSLRNFSRLDEADMKAVDIHEGIDNTLLILQSRLKESVQHQGVEVIKKYGTIPLVECYVGQLNQVFMNLISNAIDALQDSGNNYPIINQQNPDQITIETALIDQNKIMIKIADNGIGMSENIKSNLFDPFFTTKPVGKGTGLGLSISYQIIVEKHKGSIQCNSELGQGTEFIIEIPSHQKVVSPSGLSES</sequence>
<feature type="transmembrane region" description="Helical" evidence="13">
    <location>
        <begin position="35"/>
        <end position="55"/>
    </location>
</feature>
<evidence type="ECO:0000313" key="19">
    <source>
        <dbReference type="Proteomes" id="UP000299794"/>
    </source>
</evidence>
<keyword evidence="9 13" id="KW-1133">Transmembrane helix</keyword>
<dbReference type="InterPro" id="IPR035965">
    <property type="entry name" value="PAS-like_dom_sf"/>
</dbReference>
<dbReference type="PROSITE" id="PS50113">
    <property type="entry name" value="PAC"/>
    <property type="match status" value="2"/>
</dbReference>
<evidence type="ECO:0000313" key="18">
    <source>
        <dbReference type="EMBL" id="GCL34793.1"/>
    </source>
</evidence>
<dbReference type="InterPro" id="IPR004358">
    <property type="entry name" value="Sig_transdc_His_kin-like_C"/>
</dbReference>
<dbReference type="Pfam" id="PF13426">
    <property type="entry name" value="PAS_9"/>
    <property type="match status" value="1"/>
</dbReference>
<evidence type="ECO:0000256" key="8">
    <source>
        <dbReference type="ARBA" id="ARBA00022777"/>
    </source>
</evidence>
<dbReference type="CDD" id="cd12914">
    <property type="entry name" value="PDC1_DGC_like"/>
    <property type="match status" value="1"/>
</dbReference>
<reference evidence="19" key="1">
    <citation type="submission" date="2019-02" db="EMBL/GenBank/DDBJ databases">
        <title>Draft genome sequence of Planktothrix agardhii NIES-905.</title>
        <authorList>
            <person name="Yamaguchi H."/>
            <person name="Suzuki S."/>
            <person name="Kawachi M."/>
        </authorList>
    </citation>
    <scope>NUCLEOTIDE SEQUENCE [LARGE SCALE GENOMIC DNA]</scope>
    <source>
        <strain evidence="19">CCAP 1459/11A</strain>
    </source>
</reference>
<feature type="domain" description="PAC" evidence="16">
    <location>
        <begin position="461"/>
        <end position="513"/>
    </location>
</feature>
<dbReference type="PROSITE" id="PS50112">
    <property type="entry name" value="PAS"/>
    <property type="match status" value="2"/>
</dbReference>
<dbReference type="SMART" id="SM00091">
    <property type="entry name" value="PAS"/>
    <property type="match status" value="2"/>
</dbReference>
<dbReference type="SUPFAM" id="SSF47384">
    <property type="entry name" value="Homodimeric domain of signal transducing histidine kinase"/>
    <property type="match status" value="1"/>
</dbReference>
<dbReference type="InterPro" id="IPR003661">
    <property type="entry name" value="HisK_dim/P_dom"/>
</dbReference>
<dbReference type="InterPro" id="IPR003660">
    <property type="entry name" value="HAMP_dom"/>
</dbReference>
<dbReference type="GO" id="GO:0000155">
    <property type="term" value="F:phosphorelay sensor kinase activity"/>
    <property type="evidence" value="ECO:0007669"/>
    <property type="project" value="InterPro"/>
</dbReference>
<dbReference type="SUPFAM" id="SSF55874">
    <property type="entry name" value="ATPase domain of HSP90 chaperone/DNA topoisomerase II/histidine kinase"/>
    <property type="match status" value="1"/>
</dbReference>
<dbReference type="Gene3D" id="6.10.340.10">
    <property type="match status" value="1"/>
</dbReference>
<evidence type="ECO:0000259" key="17">
    <source>
        <dbReference type="PROSITE" id="PS50885"/>
    </source>
</evidence>
<evidence type="ECO:0000256" key="13">
    <source>
        <dbReference type="SAM" id="Phobius"/>
    </source>
</evidence>
<evidence type="ECO:0000256" key="4">
    <source>
        <dbReference type="ARBA" id="ARBA00022475"/>
    </source>
</evidence>
<dbReference type="InterPro" id="IPR013655">
    <property type="entry name" value="PAS_fold_3"/>
</dbReference>
<dbReference type="InterPro" id="IPR036890">
    <property type="entry name" value="HATPase_C_sf"/>
</dbReference>
<keyword evidence="6" id="KW-0808">Transferase</keyword>
<dbReference type="Proteomes" id="UP000299794">
    <property type="component" value="Unassembled WGS sequence"/>
</dbReference>
<dbReference type="CDD" id="cd00082">
    <property type="entry name" value="HisKA"/>
    <property type="match status" value="1"/>
</dbReference>
<feature type="domain" description="Histidine kinase" evidence="14">
    <location>
        <begin position="673"/>
        <end position="930"/>
    </location>
</feature>
<comment type="catalytic activity">
    <reaction evidence="1">
        <text>ATP + protein L-histidine = ADP + protein N-phospho-L-histidine.</text>
        <dbReference type="EC" id="2.7.13.3"/>
    </reaction>
</comment>
<dbReference type="EMBL" id="BJCD01000025">
    <property type="protein sequence ID" value="GCL34793.1"/>
    <property type="molecule type" value="Genomic_DNA"/>
</dbReference>
<evidence type="ECO:0000259" key="14">
    <source>
        <dbReference type="PROSITE" id="PS50109"/>
    </source>
</evidence>
<proteinExistence type="predicted"/>
<dbReference type="Pfam" id="PF02518">
    <property type="entry name" value="HATPase_c"/>
    <property type="match status" value="1"/>
</dbReference>
<dbReference type="InterPro" id="IPR033479">
    <property type="entry name" value="dCache_1"/>
</dbReference>
<dbReference type="InterPro" id="IPR000014">
    <property type="entry name" value="PAS"/>
</dbReference>
<dbReference type="InterPro" id="IPR036097">
    <property type="entry name" value="HisK_dim/P_sf"/>
</dbReference>
<dbReference type="Pfam" id="PF00672">
    <property type="entry name" value="HAMP"/>
    <property type="match status" value="1"/>
</dbReference>
<feature type="domain" description="PAC" evidence="16">
    <location>
        <begin position="587"/>
        <end position="639"/>
    </location>
</feature>
<dbReference type="Pfam" id="PF08447">
    <property type="entry name" value="PAS_3"/>
    <property type="match status" value="1"/>
</dbReference>
<comment type="caution">
    <text evidence="18">The sequence shown here is derived from an EMBL/GenBank/DDBJ whole genome shotgun (WGS) entry which is preliminary data.</text>
</comment>
<dbReference type="PANTHER" id="PTHR43065">
    <property type="entry name" value="SENSOR HISTIDINE KINASE"/>
    <property type="match status" value="1"/>
</dbReference>
<dbReference type="NCBIfam" id="TIGR00229">
    <property type="entry name" value="sensory_box"/>
    <property type="match status" value="2"/>
</dbReference>
<evidence type="ECO:0000259" key="15">
    <source>
        <dbReference type="PROSITE" id="PS50112"/>
    </source>
</evidence>
<evidence type="ECO:0000256" key="10">
    <source>
        <dbReference type="ARBA" id="ARBA00023012"/>
    </source>
</evidence>
<dbReference type="SUPFAM" id="SSF55785">
    <property type="entry name" value="PYP-like sensor domain (PAS domain)"/>
    <property type="match status" value="2"/>
</dbReference>
<dbReference type="SMART" id="SM00304">
    <property type="entry name" value="HAMP"/>
    <property type="match status" value="1"/>
</dbReference>
<dbReference type="GO" id="GO:0005886">
    <property type="term" value="C:plasma membrane"/>
    <property type="evidence" value="ECO:0007669"/>
    <property type="project" value="UniProtKB-SubCell"/>
</dbReference>
<evidence type="ECO:0000259" key="16">
    <source>
        <dbReference type="PROSITE" id="PS50113"/>
    </source>
</evidence>
<keyword evidence="10" id="KW-0902">Two-component regulatory system</keyword>
<keyword evidence="12" id="KW-0175">Coiled coil</keyword>